<sequence>MKWLISNICQQLCLQLIQQIIDTTQIHSQGALPQFILTILLSQESKLWYTILYIVQSSQKIIFFSIMQLVIYPTNLTFVYTGSVSCSKPLRASKENIFSYIYLAIQPLQTQKHYALPLIRQSQNSYQPSQRQLQRQLPRSTMLFQVPNQLRLAEEAIQSGNPRR</sequence>
<reference evidence="2" key="1">
    <citation type="submission" date="2023-06" db="EMBL/GenBank/DDBJ databases">
        <authorList>
            <person name="Kurt Z."/>
        </authorList>
    </citation>
    <scope>NUCLEOTIDE SEQUENCE</scope>
</reference>
<evidence type="ECO:0000313" key="5">
    <source>
        <dbReference type="Proteomes" id="UP001642409"/>
    </source>
</evidence>
<organism evidence="2">
    <name type="scientific">Hexamita inflata</name>
    <dbReference type="NCBI Taxonomy" id="28002"/>
    <lineage>
        <taxon>Eukaryota</taxon>
        <taxon>Metamonada</taxon>
        <taxon>Diplomonadida</taxon>
        <taxon>Hexamitidae</taxon>
        <taxon>Hexamitinae</taxon>
        <taxon>Hexamita</taxon>
    </lineage>
</organism>
<evidence type="ECO:0000313" key="2">
    <source>
        <dbReference type="EMBL" id="CAI9948872.1"/>
    </source>
</evidence>
<protein>
    <submittedName>
        <fullName evidence="3">Hypothetical_protein</fullName>
    </submittedName>
</protein>
<dbReference type="AlphaFoldDB" id="A0AA86Q9S7"/>
<dbReference type="EMBL" id="CATOUU010000791">
    <property type="protein sequence ID" value="CAI9948872.1"/>
    <property type="molecule type" value="Genomic_DNA"/>
</dbReference>
<keyword evidence="5" id="KW-1185">Reference proteome</keyword>
<name>A0AA86Q9S7_9EUKA</name>
<dbReference type="EMBL" id="CATOUU010000263">
    <property type="protein sequence ID" value="CAI9922792.1"/>
    <property type="molecule type" value="Genomic_DNA"/>
</dbReference>
<accession>A0AA86Q9S7</accession>
<proteinExistence type="predicted"/>
<evidence type="ECO:0000313" key="4">
    <source>
        <dbReference type="EMBL" id="CAL6077741.1"/>
    </source>
</evidence>
<dbReference type="EMBL" id="CAXDID020000304">
    <property type="protein sequence ID" value="CAL6074070.1"/>
    <property type="molecule type" value="Genomic_DNA"/>
</dbReference>
<evidence type="ECO:0000313" key="3">
    <source>
        <dbReference type="EMBL" id="CAL6074070.1"/>
    </source>
</evidence>
<dbReference type="EMBL" id="CAXDID020000330">
    <property type="protein sequence ID" value="CAL6077741.1"/>
    <property type="molecule type" value="Genomic_DNA"/>
</dbReference>
<comment type="caution">
    <text evidence="2">The sequence shown here is derived from an EMBL/GenBank/DDBJ whole genome shotgun (WGS) entry which is preliminary data.</text>
</comment>
<dbReference type="Proteomes" id="UP001642409">
    <property type="component" value="Unassembled WGS sequence"/>
</dbReference>
<evidence type="ECO:0000313" key="1">
    <source>
        <dbReference type="EMBL" id="CAI9922792.1"/>
    </source>
</evidence>
<gene>
    <name evidence="1" type="ORF">HINF_LOCUS10437</name>
    <name evidence="2" type="ORF">HINF_LOCUS36517</name>
    <name evidence="3" type="ORF">HINF_LOCUS56406</name>
    <name evidence="4" type="ORF">HINF_LOCUS58568</name>
</gene>
<reference evidence="3 5" key="2">
    <citation type="submission" date="2024-07" db="EMBL/GenBank/DDBJ databases">
        <authorList>
            <person name="Akdeniz Z."/>
        </authorList>
    </citation>
    <scope>NUCLEOTIDE SEQUENCE [LARGE SCALE GENOMIC DNA]</scope>
</reference>